<keyword evidence="3" id="KW-1185">Reference proteome</keyword>
<name>A0A401W0S0_STREY</name>
<reference evidence="2 3" key="1">
    <citation type="submission" date="2018-11" db="EMBL/GenBank/DDBJ databases">
        <title>Whole genome sequence of Streptomyces paromomycinus NBRC 15454(T).</title>
        <authorList>
            <person name="Komaki H."/>
            <person name="Tamura T."/>
        </authorList>
    </citation>
    <scope>NUCLEOTIDE SEQUENCE [LARGE SCALE GENOMIC DNA]</scope>
    <source>
        <strain evidence="2 3">NBRC 15454</strain>
    </source>
</reference>
<gene>
    <name evidence="2" type="ORF">GKJPGBOP_02625</name>
</gene>
<dbReference type="EMBL" id="BHZD01000001">
    <property type="protein sequence ID" value="GCD42950.1"/>
    <property type="molecule type" value="Genomic_DNA"/>
</dbReference>
<evidence type="ECO:0000313" key="3">
    <source>
        <dbReference type="Proteomes" id="UP000286746"/>
    </source>
</evidence>
<protein>
    <submittedName>
        <fullName evidence="2">Uncharacterized protein</fullName>
    </submittedName>
</protein>
<evidence type="ECO:0000256" key="1">
    <source>
        <dbReference type="SAM" id="MobiDB-lite"/>
    </source>
</evidence>
<comment type="caution">
    <text evidence="2">The sequence shown here is derived from an EMBL/GenBank/DDBJ whole genome shotgun (WGS) entry which is preliminary data.</text>
</comment>
<dbReference type="AlphaFoldDB" id="A0A401W0S0"/>
<dbReference type="RefSeq" id="WP_125054202.1">
    <property type="nucleotide sequence ID" value="NZ_BHZD01000001.1"/>
</dbReference>
<evidence type="ECO:0000313" key="2">
    <source>
        <dbReference type="EMBL" id="GCD42950.1"/>
    </source>
</evidence>
<organism evidence="2 3">
    <name type="scientific">Streptomyces paromomycinus</name>
    <name type="common">Streptomyces rimosus subsp. paromomycinus</name>
    <dbReference type="NCBI Taxonomy" id="92743"/>
    <lineage>
        <taxon>Bacteria</taxon>
        <taxon>Bacillati</taxon>
        <taxon>Actinomycetota</taxon>
        <taxon>Actinomycetes</taxon>
        <taxon>Kitasatosporales</taxon>
        <taxon>Streptomycetaceae</taxon>
        <taxon>Streptomyces</taxon>
    </lineage>
</organism>
<proteinExistence type="predicted"/>
<feature type="region of interest" description="Disordered" evidence="1">
    <location>
        <begin position="1"/>
        <end position="52"/>
    </location>
</feature>
<feature type="compositionally biased region" description="Basic and acidic residues" evidence="1">
    <location>
        <begin position="1"/>
        <end position="30"/>
    </location>
</feature>
<accession>A0A401W0S0</accession>
<feature type="region of interest" description="Disordered" evidence="1">
    <location>
        <begin position="109"/>
        <end position="130"/>
    </location>
</feature>
<dbReference type="Proteomes" id="UP000286746">
    <property type="component" value="Unassembled WGS sequence"/>
</dbReference>
<sequence length="269" mass="30584">MSDTVRNDKDLHDRLADRITSQADEHESGARPHLRRSRAGLGRTRGRGSMAAAVEGGAEKILRAIEEAEEQLHKHLHDVSKGVRIMGENHARNDKNIETMLNGIVDRSRTQDGIRDGGGIGKDRPDPTKDAHDVTLEWKPGMPKQAFERKAKALQRLGEEGQLFKYKGKTEDYRDKEITKKYKGALEALIRRNHKDDPEFAEEAAVAARKMQPDHVNELQTGGPDAWRNLRMLDRTTNFEIGTQQIRPQIRDLPDGNPIRIDIKWWPDD</sequence>